<dbReference type="InterPro" id="IPR002347">
    <property type="entry name" value="SDR_fam"/>
</dbReference>
<dbReference type="PRINTS" id="PR00080">
    <property type="entry name" value="SDRFAMILY"/>
</dbReference>
<protein>
    <submittedName>
        <fullName evidence="6">Rhamnolipids biosynthesis 3-oxoacyl-[acyl-carrier-protein]</fullName>
    </submittedName>
</protein>
<evidence type="ECO:0000256" key="5">
    <source>
        <dbReference type="SAM" id="MobiDB-lite"/>
    </source>
</evidence>
<dbReference type="GeneID" id="28732533"/>
<dbReference type="PANTHER" id="PTHR43618:SF4">
    <property type="entry name" value="SHORT CHAIN DEHYDROGENASE_REDUCTASE FAMILY (AFU_ORTHOLOGUE AFUA_7G04540)"/>
    <property type="match status" value="1"/>
</dbReference>
<dbReference type="SUPFAM" id="SSF51735">
    <property type="entry name" value="NAD(P)-binding Rossmann-fold domains"/>
    <property type="match status" value="1"/>
</dbReference>
<dbReference type="EMBL" id="LFJN01000028">
    <property type="protein sequence ID" value="KPI36861.1"/>
    <property type="molecule type" value="Genomic_DNA"/>
</dbReference>
<dbReference type="Proteomes" id="UP000038010">
    <property type="component" value="Unassembled WGS sequence"/>
</dbReference>
<dbReference type="VEuPathDB" id="FungiDB:AB675_11777"/>
<evidence type="ECO:0000256" key="1">
    <source>
        <dbReference type="ARBA" id="ARBA00006484"/>
    </source>
</evidence>
<keyword evidence="2" id="KW-0521">NADP</keyword>
<dbReference type="AlphaFoldDB" id="A0A0N0NJD7"/>
<gene>
    <name evidence="6" type="ORF">AB675_11777</name>
</gene>
<comment type="similarity">
    <text evidence="1 4">Belongs to the short-chain dehydrogenases/reductases (SDR) family.</text>
</comment>
<dbReference type="Gene3D" id="3.40.50.720">
    <property type="entry name" value="NAD(P)-binding Rossmann-like Domain"/>
    <property type="match status" value="1"/>
</dbReference>
<dbReference type="OrthoDB" id="2962696at2759"/>
<comment type="caution">
    <text evidence="6">The sequence shown here is derived from an EMBL/GenBank/DDBJ whole genome shotgun (WGS) entry which is preliminary data.</text>
</comment>
<dbReference type="GO" id="GO:0016491">
    <property type="term" value="F:oxidoreductase activity"/>
    <property type="evidence" value="ECO:0007669"/>
    <property type="project" value="UniProtKB-KW"/>
</dbReference>
<keyword evidence="7" id="KW-1185">Reference proteome</keyword>
<evidence type="ECO:0000313" key="6">
    <source>
        <dbReference type="EMBL" id="KPI36861.1"/>
    </source>
</evidence>
<evidence type="ECO:0000256" key="3">
    <source>
        <dbReference type="ARBA" id="ARBA00023002"/>
    </source>
</evidence>
<dbReference type="STRING" id="1664694.A0A0N0NJD7"/>
<keyword evidence="3" id="KW-0560">Oxidoreductase</keyword>
<reference evidence="6 7" key="1">
    <citation type="submission" date="2015-06" db="EMBL/GenBank/DDBJ databases">
        <title>Draft genome of the ant-associated black yeast Phialophora attae CBS 131958.</title>
        <authorList>
            <person name="Moreno L.F."/>
            <person name="Stielow B.J."/>
            <person name="de Hoog S."/>
            <person name="Vicente V.A."/>
            <person name="Weiss V.A."/>
            <person name="de Vries M."/>
            <person name="Cruz L.M."/>
            <person name="Souza E.M."/>
        </authorList>
    </citation>
    <scope>NUCLEOTIDE SEQUENCE [LARGE SCALE GENOMIC DNA]</scope>
    <source>
        <strain evidence="6 7">CBS 131958</strain>
    </source>
</reference>
<name>A0A0N0NJD7_9EURO</name>
<accession>A0A0N0NJD7</accession>
<dbReference type="Pfam" id="PF00106">
    <property type="entry name" value="adh_short"/>
    <property type="match status" value="1"/>
</dbReference>
<evidence type="ECO:0000313" key="7">
    <source>
        <dbReference type="Proteomes" id="UP000038010"/>
    </source>
</evidence>
<dbReference type="RefSeq" id="XP_017996824.1">
    <property type="nucleotide sequence ID" value="XM_018140652.1"/>
</dbReference>
<dbReference type="CDD" id="cd05233">
    <property type="entry name" value="SDR_c"/>
    <property type="match status" value="1"/>
</dbReference>
<dbReference type="PANTHER" id="PTHR43618">
    <property type="entry name" value="7-ALPHA-HYDROXYSTEROID DEHYDROGENASE"/>
    <property type="match status" value="1"/>
</dbReference>
<proteinExistence type="inferred from homology"/>
<dbReference type="InterPro" id="IPR036291">
    <property type="entry name" value="NAD(P)-bd_dom_sf"/>
</dbReference>
<dbReference type="InterPro" id="IPR052178">
    <property type="entry name" value="Sec_Metab_Biosynth_SDR"/>
</dbReference>
<sequence length="301" mass="31878">MATSHFSNEDLKITKLFDLTKVTAVLTGGGTGIGLMIAQALQTAGAKVYIIGRREEALENVVKEYSTGPGQIIPLQGDVSKKDECIRLAKEVGEKEPKGITALINNAGIARDSNTSFSKNGQPDMKDAEAISKHLLRSEPENWAETFETNVTAQFFMSAAFIPLLAQGTANSAYTMSSSIVNISSISGLMKGSSNGQFAYASSKAAFIHLTRQLATTLKDAGIRVNQIAPGIFPSEMTTQESDDKQKSELSSKIGNPAGRGGADSDMASSILFLVSPAGLFYNNQLLHPDGGQILAVPAAM</sequence>
<organism evidence="6 7">
    <name type="scientific">Cyphellophora attinorum</name>
    <dbReference type="NCBI Taxonomy" id="1664694"/>
    <lineage>
        <taxon>Eukaryota</taxon>
        <taxon>Fungi</taxon>
        <taxon>Dikarya</taxon>
        <taxon>Ascomycota</taxon>
        <taxon>Pezizomycotina</taxon>
        <taxon>Eurotiomycetes</taxon>
        <taxon>Chaetothyriomycetidae</taxon>
        <taxon>Chaetothyriales</taxon>
        <taxon>Cyphellophoraceae</taxon>
        <taxon>Cyphellophora</taxon>
    </lineage>
</organism>
<feature type="region of interest" description="Disordered" evidence="5">
    <location>
        <begin position="234"/>
        <end position="262"/>
    </location>
</feature>
<dbReference type="PRINTS" id="PR00081">
    <property type="entry name" value="GDHRDH"/>
</dbReference>
<evidence type="ECO:0000256" key="4">
    <source>
        <dbReference type="RuleBase" id="RU000363"/>
    </source>
</evidence>
<evidence type="ECO:0000256" key="2">
    <source>
        <dbReference type="ARBA" id="ARBA00022857"/>
    </source>
</evidence>